<name>A0ABY5PAN1_9ACTN</name>
<dbReference type="Proteomes" id="UP001058860">
    <property type="component" value="Chromosome"/>
</dbReference>
<accession>A0ABY5PAN1</accession>
<evidence type="ECO:0000313" key="2">
    <source>
        <dbReference type="EMBL" id="UUY01740.1"/>
    </source>
</evidence>
<protein>
    <submittedName>
        <fullName evidence="2">Helix-turn-helix domain-containing protein</fullName>
    </submittedName>
</protein>
<dbReference type="InterPro" id="IPR009061">
    <property type="entry name" value="DNA-bd_dom_put_sf"/>
</dbReference>
<dbReference type="EMBL" id="CP088295">
    <property type="protein sequence ID" value="UUY01740.1"/>
    <property type="molecule type" value="Genomic_DNA"/>
</dbReference>
<feature type="domain" description="Helix-turn-helix" evidence="1">
    <location>
        <begin position="13"/>
        <end position="64"/>
    </location>
</feature>
<gene>
    <name evidence="2" type="ORF">LRS13_13510</name>
</gene>
<proteinExistence type="predicted"/>
<organism evidence="2 3">
    <name type="scientific">Svornostia abyssi</name>
    <dbReference type="NCBI Taxonomy" id="2898438"/>
    <lineage>
        <taxon>Bacteria</taxon>
        <taxon>Bacillati</taxon>
        <taxon>Actinomycetota</taxon>
        <taxon>Thermoleophilia</taxon>
        <taxon>Solirubrobacterales</taxon>
        <taxon>Baekduiaceae</taxon>
        <taxon>Svornostia</taxon>
    </lineage>
</organism>
<dbReference type="InterPro" id="IPR041657">
    <property type="entry name" value="HTH_17"/>
</dbReference>
<dbReference type="Gene3D" id="1.10.10.10">
    <property type="entry name" value="Winged helix-like DNA-binding domain superfamily/Winged helix DNA-binding domain"/>
    <property type="match status" value="1"/>
</dbReference>
<keyword evidence="3" id="KW-1185">Reference proteome</keyword>
<dbReference type="InterPro" id="IPR036388">
    <property type="entry name" value="WH-like_DNA-bd_sf"/>
</dbReference>
<sequence>MISQAAPNGRAALLSADEVAEWLGVSRRAVYDLARREHDPLPVVRLGRIRRFQPERVSAWLDAQGSR</sequence>
<dbReference type="SUPFAM" id="SSF46955">
    <property type="entry name" value="Putative DNA-binding domain"/>
    <property type="match status" value="1"/>
</dbReference>
<dbReference type="NCBIfam" id="TIGR01764">
    <property type="entry name" value="excise"/>
    <property type="match status" value="1"/>
</dbReference>
<evidence type="ECO:0000313" key="3">
    <source>
        <dbReference type="Proteomes" id="UP001058860"/>
    </source>
</evidence>
<evidence type="ECO:0000259" key="1">
    <source>
        <dbReference type="Pfam" id="PF12728"/>
    </source>
</evidence>
<dbReference type="RefSeq" id="WP_353862289.1">
    <property type="nucleotide sequence ID" value="NZ_CP088295.1"/>
</dbReference>
<dbReference type="InterPro" id="IPR010093">
    <property type="entry name" value="SinI_DNA-bd"/>
</dbReference>
<dbReference type="Pfam" id="PF12728">
    <property type="entry name" value="HTH_17"/>
    <property type="match status" value="1"/>
</dbReference>
<reference evidence="3" key="1">
    <citation type="submission" date="2021-11" db="EMBL/GenBank/DDBJ databases">
        <title>Cultivation dependent microbiological survey of springs from the worlds oldest radium mine currently devoted to the extraction of radon-saturated water.</title>
        <authorList>
            <person name="Kapinusova G."/>
            <person name="Smrhova T."/>
            <person name="Strejcek M."/>
            <person name="Suman J."/>
            <person name="Jani K."/>
            <person name="Pajer P."/>
            <person name="Uhlik O."/>
        </authorList>
    </citation>
    <scope>NUCLEOTIDE SEQUENCE [LARGE SCALE GENOMIC DNA]</scope>
    <source>
        <strain evidence="3">J379</strain>
    </source>
</reference>